<name>A0A1I8FRX3_9PLAT</name>
<dbReference type="AlphaFoldDB" id="A0A1I8FRX3"/>
<protein>
    <submittedName>
        <fullName evidence="2">tRNA pseudouridine(55) synthase</fullName>
    </submittedName>
</protein>
<dbReference type="Proteomes" id="UP000095280">
    <property type="component" value="Unplaced"/>
</dbReference>
<reference evidence="2" key="1">
    <citation type="submission" date="2016-11" db="UniProtKB">
        <authorList>
            <consortium name="WormBaseParasite"/>
        </authorList>
    </citation>
    <scope>IDENTIFICATION</scope>
</reference>
<organism evidence="1 2">
    <name type="scientific">Macrostomum lignano</name>
    <dbReference type="NCBI Taxonomy" id="282301"/>
    <lineage>
        <taxon>Eukaryota</taxon>
        <taxon>Metazoa</taxon>
        <taxon>Spiralia</taxon>
        <taxon>Lophotrochozoa</taxon>
        <taxon>Platyhelminthes</taxon>
        <taxon>Rhabditophora</taxon>
        <taxon>Macrostomorpha</taxon>
        <taxon>Macrostomida</taxon>
        <taxon>Macrostomidae</taxon>
        <taxon>Macrostomum</taxon>
    </lineage>
</organism>
<evidence type="ECO:0000313" key="1">
    <source>
        <dbReference type="Proteomes" id="UP000095280"/>
    </source>
</evidence>
<evidence type="ECO:0000313" key="2">
    <source>
        <dbReference type="WBParaSite" id="maker-unitig_44813-snap-gene-0.1-mRNA-1"/>
    </source>
</evidence>
<dbReference type="WBParaSite" id="maker-unitig_44813-snap-gene-0.1-mRNA-1">
    <property type="protein sequence ID" value="maker-unitig_44813-snap-gene-0.1-mRNA-1"/>
    <property type="gene ID" value="maker-unitig_44813-snap-gene-0.1"/>
</dbReference>
<keyword evidence="1" id="KW-1185">Reference proteome</keyword>
<accession>A0A1I8FRX3</accession>
<sequence>VLRCHETKCSRRLRQTLSRQPGGKFAPRCLARKPTRKPELSRELGTIQASISTQATTCWCRTSAGCREAILLLMILRAHCLPTGLCCHRAPAAALFRGVGLPTKGGRQSQLGRASGVTLTKARKLSGWRGAEDPADYLAFLSPGSLSSEQRKSSWRLGPTVLQALELNPDHTDSAHCCGFVVYRLPAVGCGSEGAVSRLLAPIPTDSSILITRASLAAFLHGLRRAVNVYRARHSSPGPDRFGDTAVVRRLGVGPLAGRLDSELKWKRDQSELSTLHRAWSPSTSDCSLSASGGRRPASLERRRLQVRILLGAGRAGYVDHGMLQERATRCGNAKQLDAVSINPVTCALCNGLGLLLIRQAICRSGGGPVPVDGAGTEANGTVVPFYFLRKVVP</sequence>
<proteinExistence type="predicted"/>